<accession>A0A8S3G5F9</accession>
<gene>
    <name evidence="1" type="ORF">BYL167_LOCUS72715</name>
</gene>
<reference evidence="1" key="1">
    <citation type="submission" date="2021-02" db="EMBL/GenBank/DDBJ databases">
        <authorList>
            <person name="Nowell W R."/>
        </authorList>
    </citation>
    <scope>NUCLEOTIDE SEQUENCE</scope>
</reference>
<evidence type="ECO:0000313" key="1">
    <source>
        <dbReference type="EMBL" id="CAF5153028.1"/>
    </source>
</evidence>
<dbReference type="AlphaFoldDB" id="A0A8S3G5F9"/>
<proteinExistence type="predicted"/>
<evidence type="ECO:0000313" key="2">
    <source>
        <dbReference type="Proteomes" id="UP000681967"/>
    </source>
</evidence>
<dbReference type="EMBL" id="CAJOBH010259156">
    <property type="protein sequence ID" value="CAF5153028.1"/>
    <property type="molecule type" value="Genomic_DNA"/>
</dbReference>
<name>A0A8S3G5F9_9BILA</name>
<comment type="caution">
    <text evidence="1">The sequence shown here is derived from an EMBL/GenBank/DDBJ whole genome shotgun (WGS) entry which is preliminary data.</text>
</comment>
<dbReference type="Proteomes" id="UP000681967">
    <property type="component" value="Unassembled WGS sequence"/>
</dbReference>
<feature type="non-terminal residue" evidence="1">
    <location>
        <position position="1"/>
    </location>
</feature>
<sequence length="111" mass="13231">MFLRINHETIHGEHVEISTCLDYFWAFLQSSDLLTLLTQLLLSLNVLYFFEPVQLTFEQQRQYLFLLYSILQHEDTRKLSLESIFFIKVKLPLFIDIKPPDSDILKQIIPD</sequence>
<protein>
    <submittedName>
        <fullName evidence="1">Uncharacterized protein</fullName>
    </submittedName>
</protein>
<organism evidence="1 2">
    <name type="scientific">Rotaria magnacalcarata</name>
    <dbReference type="NCBI Taxonomy" id="392030"/>
    <lineage>
        <taxon>Eukaryota</taxon>
        <taxon>Metazoa</taxon>
        <taxon>Spiralia</taxon>
        <taxon>Gnathifera</taxon>
        <taxon>Rotifera</taxon>
        <taxon>Eurotatoria</taxon>
        <taxon>Bdelloidea</taxon>
        <taxon>Philodinida</taxon>
        <taxon>Philodinidae</taxon>
        <taxon>Rotaria</taxon>
    </lineage>
</organism>